<comment type="caution">
    <text evidence="6">The sequence shown here is derived from an EMBL/GenBank/DDBJ whole genome shotgun (WGS) entry which is preliminary data.</text>
</comment>
<dbReference type="EMBL" id="VWPQ01000946">
    <property type="protein sequence ID" value="NXY42068.1"/>
    <property type="molecule type" value="Genomic_DNA"/>
</dbReference>
<keyword evidence="7" id="KW-1185">Reference proteome</keyword>
<evidence type="ECO:0000256" key="2">
    <source>
        <dbReference type="ARBA" id="ARBA00007129"/>
    </source>
</evidence>
<dbReference type="Pfam" id="PF01167">
    <property type="entry name" value="Tub"/>
    <property type="match status" value="1"/>
</dbReference>
<feature type="non-terminal residue" evidence="6">
    <location>
        <position position="1"/>
    </location>
</feature>
<keyword evidence="3" id="KW-0963">Cytoplasm</keyword>
<evidence type="ECO:0000259" key="5">
    <source>
        <dbReference type="Pfam" id="PF01167"/>
    </source>
</evidence>
<dbReference type="InterPro" id="IPR025659">
    <property type="entry name" value="Tubby-like_C"/>
</dbReference>
<dbReference type="GO" id="GO:0005929">
    <property type="term" value="C:cilium"/>
    <property type="evidence" value="ECO:0007669"/>
    <property type="project" value="TreeGrafter"/>
</dbReference>
<dbReference type="GO" id="GO:0005737">
    <property type="term" value="C:cytoplasm"/>
    <property type="evidence" value="ECO:0007669"/>
    <property type="project" value="UniProtKB-SubCell"/>
</dbReference>
<evidence type="ECO:0000256" key="3">
    <source>
        <dbReference type="ARBA" id="ARBA00022490"/>
    </source>
</evidence>
<dbReference type="GO" id="GO:0061512">
    <property type="term" value="P:protein localization to cilium"/>
    <property type="evidence" value="ECO:0007669"/>
    <property type="project" value="TreeGrafter"/>
</dbReference>
<dbReference type="SUPFAM" id="SSF54518">
    <property type="entry name" value="Tubby C-terminal domain-like"/>
    <property type="match status" value="1"/>
</dbReference>
<evidence type="ECO:0000313" key="7">
    <source>
        <dbReference type="Proteomes" id="UP000519239"/>
    </source>
</evidence>
<feature type="non-terminal residue" evidence="6">
    <location>
        <position position="262"/>
    </location>
</feature>
<name>A0A7L4JPU5_9AVES</name>
<evidence type="ECO:0000256" key="1">
    <source>
        <dbReference type="ARBA" id="ARBA00004496"/>
    </source>
</evidence>
<comment type="similarity">
    <text evidence="2 4">Belongs to the TUB family.</text>
</comment>
<reference evidence="6 7" key="1">
    <citation type="submission" date="2019-09" db="EMBL/GenBank/DDBJ databases">
        <title>Bird 10,000 Genomes (B10K) Project - Family phase.</title>
        <authorList>
            <person name="Zhang G."/>
        </authorList>
    </citation>
    <scope>NUCLEOTIDE SEQUENCE [LARGE SCALE GENOMIC DNA]</scope>
    <source>
        <strain evidence="6">B10K-CU-031-02</strain>
        <tissue evidence="6">Muscle</tissue>
    </source>
</reference>
<dbReference type="PROSITE" id="PS01200">
    <property type="entry name" value="TUB_1"/>
    <property type="match status" value="1"/>
</dbReference>
<dbReference type="FunFam" id="3.20.90.10:FF:000001">
    <property type="entry name" value="Tubby-like protein"/>
    <property type="match status" value="1"/>
</dbReference>
<organism evidence="6 7">
    <name type="scientific">Ceuthmochares aereus</name>
    <dbReference type="NCBI Taxonomy" id="1961834"/>
    <lineage>
        <taxon>Eukaryota</taxon>
        <taxon>Metazoa</taxon>
        <taxon>Chordata</taxon>
        <taxon>Craniata</taxon>
        <taxon>Vertebrata</taxon>
        <taxon>Euteleostomi</taxon>
        <taxon>Archelosauria</taxon>
        <taxon>Archosauria</taxon>
        <taxon>Dinosauria</taxon>
        <taxon>Saurischia</taxon>
        <taxon>Theropoda</taxon>
        <taxon>Coelurosauria</taxon>
        <taxon>Aves</taxon>
        <taxon>Neognathae</taxon>
        <taxon>Neoaves</taxon>
        <taxon>Otidimorphae</taxon>
        <taxon>Cuculiformes</taxon>
        <taxon>Cuculidae</taxon>
        <taxon>Ceuthmochares</taxon>
    </lineage>
</organism>
<dbReference type="Gene3D" id="3.20.90.10">
    <property type="entry name" value="Tubby Protein, Chain A"/>
    <property type="match status" value="1"/>
</dbReference>
<evidence type="ECO:0000256" key="4">
    <source>
        <dbReference type="RuleBase" id="RU361125"/>
    </source>
</evidence>
<dbReference type="OrthoDB" id="8775810at2759"/>
<dbReference type="InterPro" id="IPR018066">
    <property type="entry name" value="Tubby_C_CS"/>
</dbReference>
<proteinExistence type="inferred from homology"/>
<dbReference type="PANTHER" id="PTHR16517:SF20">
    <property type="entry name" value="TUBBY PROTEIN HOMOLOG"/>
    <property type="match status" value="1"/>
</dbReference>
<dbReference type="Proteomes" id="UP000519239">
    <property type="component" value="Unassembled WGS sequence"/>
</dbReference>
<feature type="domain" description="Tubby C-terminal" evidence="5">
    <location>
        <begin position="14"/>
        <end position="257"/>
    </location>
</feature>
<protein>
    <recommendedName>
        <fullName evidence="4">Tubby-like protein</fullName>
    </recommendedName>
</protein>
<comment type="subcellular location">
    <subcellularLocation>
        <location evidence="1">Cytoplasm</location>
    </subcellularLocation>
</comment>
<dbReference type="PRINTS" id="PR01573">
    <property type="entry name" value="SUPERTUBBY"/>
</dbReference>
<dbReference type="PANTHER" id="PTHR16517">
    <property type="entry name" value="TUBBY-RELATED"/>
    <property type="match status" value="1"/>
</dbReference>
<dbReference type="PROSITE" id="PS01201">
    <property type="entry name" value="TUB_2"/>
    <property type="match status" value="1"/>
</dbReference>
<sequence length="262" mass="29847">PLIDVDDLEEFAVRPAPQGVTIKCRITRDKKGMDRGMYPTYYLHLEREHGKKVFLLAGRKRKKSKTSNYLISIDPTDLSRGGESFIGKLRSNLMGTKFTVYDNGVNPMKTTASLEASVLRQELAAICYETNVLGFKGPRKMSVIIPGMNMDHERVSIRPRNEHETLLARWQNKSTESVIELHNKTPVWNDDTQSYVLNFHGRVTQASVKNFQIIHDNDPDYIVMQFGRVAEDVFTMDYNYPMCALQAFAIALSSFDSKLACE</sequence>
<dbReference type="AlphaFoldDB" id="A0A7L4JPU5"/>
<accession>A0A7L4JPU5</accession>
<gene>
    <name evidence="6" type="primary">Tub_0</name>
    <name evidence="6" type="ORF">CEUAER_R03974</name>
</gene>
<evidence type="ECO:0000313" key="6">
    <source>
        <dbReference type="EMBL" id="NXY42068.1"/>
    </source>
</evidence>
<dbReference type="InterPro" id="IPR000007">
    <property type="entry name" value="Tubby_C"/>
</dbReference>